<reference evidence="1 2" key="1">
    <citation type="submission" date="2020-05" db="EMBL/GenBank/DDBJ databases">
        <title>Comparative genomic analysis of denitrifying bacteria from Halomonas genus.</title>
        <authorList>
            <person name="Wang L."/>
            <person name="Shao Z."/>
        </authorList>
    </citation>
    <scope>NUCLEOTIDE SEQUENCE [LARGE SCALE GENOMIC DNA]</scope>
    <source>
        <strain evidence="1 2">A4</strain>
    </source>
</reference>
<gene>
    <name evidence="1" type="ORF">HOP52_04030</name>
</gene>
<dbReference type="Pfam" id="PF01126">
    <property type="entry name" value="Heme_oxygenase"/>
    <property type="match status" value="1"/>
</dbReference>
<comment type="caution">
    <text evidence="1">The sequence shown here is derived from an EMBL/GenBank/DDBJ whole genome shotgun (WGS) entry which is preliminary data.</text>
</comment>
<dbReference type="CDD" id="cd19166">
    <property type="entry name" value="HemeO-bac"/>
    <property type="match status" value="1"/>
</dbReference>
<evidence type="ECO:0000313" key="2">
    <source>
        <dbReference type="Proteomes" id="UP000814385"/>
    </source>
</evidence>
<dbReference type="Proteomes" id="UP000814385">
    <property type="component" value="Unassembled WGS sequence"/>
</dbReference>
<dbReference type="InterPro" id="IPR016084">
    <property type="entry name" value="Haem_Oase-like_multi-hlx"/>
</dbReference>
<keyword evidence="2" id="KW-1185">Reference proteome</keyword>
<proteinExistence type="predicted"/>
<dbReference type="EMBL" id="JABFUC010000003">
    <property type="protein sequence ID" value="MCG6656947.1"/>
    <property type="molecule type" value="Genomic_DNA"/>
</dbReference>
<sequence length="198" mass="21290">MSKPVEPVDTPSVVRQLRLATRQAHRRLDHHPLLQQLVRDDVSRPDYAAALSALYVPHVQLERCVASGSAALGLNRGDDAPSPRRLDALGRDLDALGRSVPRVSRPAWPVAATPAALVGQRYVLDGSRLGGTFIAGRLATALGTTLPLAYFSACDAERHWARFLAFAERHCPPEGVDRAVAAAQAAFANYLAALDAED</sequence>
<protein>
    <submittedName>
        <fullName evidence="1">Biliverdin-producing heme oxygenase</fullName>
    </submittedName>
</protein>
<name>A0ABS9P6T8_9GAMM</name>
<dbReference type="RefSeq" id="WP_238975989.1">
    <property type="nucleotide sequence ID" value="NZ_JABFUC010000003.1"/>
</dbReference>
<accession>A0ABS9P6T8</accession>
<dbReference type="SUPFAM" id="SSF48613">
    <property type="entry name" value="Heme oxygenase-like"/>
    <property type="match status" value="1"/>
</dbReference>
<dbReference type="Gene3D" id="1.20.910.10">
    <property type="entry name" value="Heme oxygenase-like"/>
    <property type="match status" value="1"/>
</dbReference>
<evidence type="ECO:0000313" key="1">
    <source>
        <dbReference type="EMBL" id="MCG6656947.1"/>
    </source>
</evidence>
<organism evidence="1 2">
    <name type="scientific">Billgrantia campisalis</name>
    <dbReference type="NCBI Taxonomy" id="74661"/>
    <lineage>
        <taxon>Bacteria</taxon>
        <taxon>Pseudomonadati</taxon>
        <taxon>Pseudomonadota</taxon>
        <taxon>Gammaproteobacteria</taxon>
        <taxon>Oceanospirillales</taxon>
        <taxon>Halomonadaceae</taxon>
        <taxon>Billgrantia</taxon>
    </lineage>
</organism>
<dbReference type="InterPro" id="IPR016053">
    <property type="entry name" value="Haem_Oase-like"/>
</dbReference>